<dbReference type="AlphaFoldDB" id="A0A6J5K4K7"/>
<organism evidence="1 2">
    <name type="scientific">Paraburkholderia phenoliruptrix</name>
    <dbReference type="NCBI Taxonomy" id="252970"/>
    <lineage>
        <taxon>Bacteria</taxon>
        <taxon>Pseudomonadati</taxon>
        <taxon>Pseudomonadota</taxon>
        <taxon>Betaproteobacteria</taxon>
        <taxon>Burkholderiales</taxon>
        <taxon>Burkholderiaceae</taxon>
        <taxon>Paraburkholderia</taxon>
    </lineage>
</organism>
<protein>
    <recommendedName>
        <fullName evidence="3">Tetratricopeptide repeat protein</fullName>
    </recommendedName>
</protein>
<sequence>MPLDIRLEKLRFLIMEMRLAMRLAQFAPTDADARMITRHVLIRAADFISHARQLRKPLQQAGYDTGAFNDLKEYYAAEFKKYFQKVRDRLSAHVQDIELEEVIELWNGTDASKSEFFVEGAAEIYRSLASLGITDFPTLTDFPESRDPAFEAALQAYRASGRKMQTVEMGADPLAMTRPDSTALINTTPIHARAGHLALIQRWMVAQAKLLQGFEAFPNVVRILKARMITDLVSACDCLITRDVDPGAPQRIDGLDALLAKEFSQNAIEQFKTIFRVVEEIAPYREIRNKVSSHLDVNIDVTLEDLLKRLDNIDFEAGLGVYDKLRQVFEKVCRDVLFLCSYLVDGQIINGVLGSAKGTDTVPFSDREQPGRVVPQPDRMEDCDEAYSAKLEEWLTGESGTRERARSAFWQAFLHSPIVEEYQFVESLPGGGERRETHRVRQAHRFILGRLESETDSNRVCGILELTRQCSSGAPDELTEILMRFARNPRSSPHMSAIALCLGDLADWSNLRVRAYLTAGMNVATSLAVYTRMALLRIFVRAEGIARINRRPPTEAFSDVLGSLTVGLGPRAKLKTKIFLASQFCDQQIATVMQPFEKDYADLQTDIVGLVGSLAPAEEAARISEMVRRLVETHDYAGICLYLYDELKNSNLDVVVRDLIVMTCHGIIQTAHHDQSRRHRCGCFLRIERYKEALGLADSLARSNPDNPDFQILLAHVMTCLPECQDAARSLSGDIKRRYKLSDTQLAAIEAVSSEEQR</sequence>
<gene>
    <name evidence="1" type="ORF">LMG9964_02371</name>
</gene>
<name>A0A6J5K4K7_9BURK</name>
<reference evidence="1 2" key="1">
    <citation type="submission" date="2020-04" db="EMBL/GenBank/DDBJ databases">
        <authorList>
            <person name="De Canck E."/>
        </authorList>
    </citation>
    <scope>NUCLEOTIDE SEQUENCE [LARGE SCALE GENOMIC DNA]</scope>
    <source>
        <strain evidence="1 2">LMG 9964</strain>
    </source>
</reference>
<dbReference type="RefSeq" id="WP_015002968.1">
    <property type="nucleotide sequence ID" value="NZ_CADILN010000002.1"/>
</dbReference>
<accession>A0A6J5K4K7</accession>
<evidence type="ECO:0008006" key="3">
    <source>
        <dbReference type="Google" id="ProtNLM"/>
    </source>
</evidence>
<proteinExistence type="predicted"/>
<dbReference type="EMBL" id="CADILN010000002">
    <property type="protein sequence ID" value="CAB4048730.1"/>
    <property type="molecule type" value="Genomic_DNA"/>
</dbReference>
<dbReference type="GeneID" id="27797362"/>
<evidence type="ECO:0000313" key="1">
    <source>
        <dbReference type="EMBL" id="CAB4048730.1"/>
    </source>
</evidence>
<dbReference type="Proteomes" id="UP000494102">
    <property type="component" value="Unassembled WGS sequence"/>
</dbReference>
<evidence type="ECO:0000313" key="2">
    <source>
        <dbReference type="Proteomes" id="UP000494102"/>
    </source>
</evidence>